<reference evidence="1 2" key="1">
    <citation type="submission" date="2023-10" db="EMBL/GenBank/DDBJ databases">
        <title>Genome-Wide Identification Analysis in wild type Solanum Pinnatisectum Reveals Some Genes Defensing Phytophthora Infestans.</title>
        <authorList>
            <person name="Sun C."/>
        </authorList>
    </citation>
    <scope>NUCLEOTIDE SEQUENCE [LARGE SCALE GENOMIC DNA]</scope>
    <source>
        <strain evidence="1">LQN</strain>
        <tissue evidence="1">Leaf</tissue>
    </source>
</reference>
<protein>
    <recommendedName>
        <fullName evidence="3">RNase H type-1 domain-containing protein</fullName>
    </recommendedName>
</protein>
<accession>A0AAV9K1H5</accession>
<comment type="caution">
    <text evidence="1">The sequence shown here is derived from an EMBL/GenBank/DDBJ whole genome shotgun (WGS) entry which is preliminary data.</text>
</comment>
<organism evidence="1 2">
    <name type="scientific">Solanum pinnatisectum</name>
    <name type="common">tansyleaf nightshade</name>
    <dbReference type="NCBI Taxonomy" id="50273"/>
    <lineage>
        <taxon>Eukaryota</taxon>
        <taxon>Viridiplantae</taxon>
        <taxon>Streptophyta</taxon>
        <taxon>Embryophyta</taxon>
        <taxon>Tracheophyta</taxon>
        <taxon>Spermatophyta</taxon>
        <taxon>Magnoliopsida</taxon>
        <taxon>eudicotyledons</taxon>
        <taxon>Gunneridae</taxon>
        <taxon>Pentapetalae</taxon>
        <taxon>asterids</taxon>
        <taxon>lamiids</taxon>
        <taxon>Solanales</taxon>
        <taxon>Solanaceae</taxon>
        <taxon>Solanoideae</taxon>
        <taxon>Solaneae</taxon>
        <taxon>Solanum</taxon>
    </lineage>
</organism>
<evidence type="ECO:0000313" key="1">
    <source>
        <dbReference type="EMBL" id="KAK4706813.1"/>
    </source>
</evidence>
<dbReference type="Proteomes" id="UP001311915">
    <property type="component" value="Unassembled WGS sequence"/>
</dbReference>
<dbReference type="PANTHER" id="PTHR47074">
    <property type="entry name" value="BNAC02G40300D PROTEIN"/>
    <property type="match status" value="1"/>
</dbReference>
<gene>
    <name evidence="1" type="ORF">R3W88_033631</name>
</gene>
<evidence type="ECO:0000313" key="2">
    <source>
        <dbReference type="Proteomes" id="UP001311915"/>
    </source>
</evidence>
<dbReference type="PANTHER" id="PTHR47074:SF11">
    <property type="entry name" value="REVERSE TRANSCRIPTASE-LIKE PROTEIN"/>
    <property type="match status" value="1"/>
</dbReference>
<evidence type="ECO:0008006" key="3">
    <source>
        <dbReference type="Google" id="ProtNLM"/>
    </source>
</evidence>
<name>A0AAV9K1H5_9SOLN</name>
<dbReference type="InterPro" id="IPR052929">
    <property type="entry name" value="RNase_H-like_EbsB-rel"/>
</dbReference>
<proteinExistence type="predicted"/>
<sequence>MKINLISTGRCCENPQEETIVYLFITGDDQFASSIWHYYTGSTSILGPFVQFQQAIKKWWSIYCSAKLQPIYQAAPAFICWQLWKRRNLIFHRGVMSRIKVIQDINNNIVNFARLRYPWMKDTYVPSQWHQLIQYLEDYRPQINYQLVKWEKPKIGWFKCNIDGASRGNLGESSAAFCVRNWHGDLVYAGARRLSNTTSMIVQAVYSYTKRHSVLHFTTKDPCFDGITLFGYDKHPRG</sequence>
<dbReference type="EMBL" id="JAWPEI010000045">
    <property type="protein sequence ID" value="KAK4706813.1"/>
    <property type="molecule type" value="Genomic_DNA"/>
</dbReference>
<dbReference type="AlphaFoldDB" id="A0AAV9K1H5"/>
<keyword evidence="2" id="KW-1185">Reference proteome</keyword>